<evidence type="ECO:0000313" key="2">
    <source>
        <dbReference type="Proteomes" id="UP000735302"/>
    </source>
</evidence>
<reference evidence="1 2" key="1">
    <citation type="journal article" date="2021" name="Elife">
        <title>Chloroplast acquisition without the gene transfer in kleptoplastic sea slugs, Plakobranchus ocellatus.</title>
        <authorList>
            <person name="Maeda T."/>
            <person name="Takahashi S."/>
            <person name="Yoshida T."/>
            <person name="Shimamura S."/>
            <person name="Takaki Y."/>
            <person name="Nagai Y."/>
            <person name="Toyoda A."/>
            <person name="Suzuki Y."/>
            <person name="Arimoto A."/>
            <person name="Ishii H."/>
            <person name="Satoh N."/>
            <person name="Nishiyama T."/>
            <person name="Hasebe M."/>
            <person name="Maruyama T."/>
            <person name="Minagawa J."/>
            <person name="Obokata J."/>
            <person name="Shigenobu S."/>
        </authorList>
    </citation>
    <scope>NUCLEOTIDE SEQUENCE [LARGE SCALE GENOMIC DNA]</scope>
</reference>
<dbReference type="AlphaFoldDB" id="A0AAV4CFQ3"/>
<evidence type="ECO:0000313" key="1">
    <source>
        <dbReference type="EMBL" id="GFO30092.1"/>
    </source>
</evidence>
<dbReference type="Proteomes" id="UP000735302">
    <property type="component" value="Unassembled WGS sequence"/>
</dbReference>
<organism evidence="1 2">
    <name type="scientific">Plakobranchus ocellatus</name>
    <dbReference type="NCBI Taxonomy" id="259542"/>
    <lineage>
        <taxon>Eukaryota</taxon>
        <taxon>Metazoa</taxon>
        <taxon>Spiralia</taxon>
        <taxon>Lophotrochozoa</taxon>
        <taxon>Mollusca</taxon>
        <taxon>Gastropoda</taxon>
        <taxon>Heterobranchia</taxon>
        <taxon>Euthyneura</taxon>
        <taxon>Panpulmonata</taxon>
        <taxon>Sacoglossa</taxon>
        <taxon>Placobranchoidea</taxon>
        <taxon>Plakobranchidae</taxon>
        <taxon>Plakobranchus</taxon>
    </lineage>
</organism>
<comment type="caution">
    <text evidence="1">The sequence shown here is derived from an EMBL/GenBank/DDBJ whole genome shotgun (WGS) entry which is preliminary data.</text>
</comment>
<sequence>MPNLIYRTKIFIKSLSCNAHHAFGRHCPINSKNCTPVDSWALPKPSNEIVERLAKSGSFMKQIDTKMSPEEARTLIKATVIARWIENHQSYNKKDPNYQLNRQHQITIFRLHTDHNRLRKQMFTKPTEGETLDCHCGSGLQTAEHLLQPAKFLALRISTSWTKGPPPLFTQKLNDTLEDMTLTTVSVLVTGLKFGHKLCQYCEIAKKNTIIIVIM</sequence>
<accession>A0AAV4CFQ3</accession>
<dbReference type="EMBL" id="BLXT01006220">
    <property type="protein sequence ID" value="GFO30092.1"/>
    <property type="molecule type" value="Genomic_DNA"/>
</dbReference>
<proteinExistence type="predicted"/>
<name>A0AAV4CFQ3_9GAST</name>
<keyword evidence="2" id="KW-1185">Reference proteome</keyword>
<gene>
    <name evidence="1" type="ORF">PoB_005659700</name>
</gene>
<protein>
    <submittedName>
        <fullName evidence="1">Uncharacterized protein</fullName>
    </submittedName>
</protein>